<dbReference type="GO" id="GO:0016020">
    <property type="term" value="C:membrane"/>
    <property type="evidence" value="ECO:0007669"/>
    <property type="project" value="UniProtKB-SubCell"/>
</dbReference>
<dbReference type="KEGG" id="gtt:GUITHDRAFT_66892"/>
<keyword evidence="2 5" id="KW-0812">Transmembrane</keyword>
<evidence type="ECO:0000256" key="4">
    <source>
        <dbReference type="ARBA" id="ARBA00023136"/>
    </source>
</evidence>
<evidence type="ECO:0000256" key="5">
    <source>
        <dbReference type="SAM" id="Phobius"/>
    </source>
</evidence>
<feature type="domain" description="Sugar phosphate transporter" evidence="6">
    <location>
        <begin position="11"/>
        <end position="282"/>
    </location>
</feature>
<gene>
    <name evidence="7" type="ORF">GUITHDRAFT_66892</name>
</gene>
<evidence type="ECO:0000256" key="2">
    <source>
        <dbReference type="ARBA" id="ARBA00022692"/>
    </source>
</evidence>
<dbReference type="PANTHER" id="PTHR11132">
    <property type="entry name" value="SOLUTE CARRIER FAMILY 35"/>
    <property type="match status" value="1"/>
</dbReference>
<dbReference type="PaxDb" id="55529-EKX50602"/>
<keyword evidence="4 5" id="KW-0472">Membrane</keyword>
<dbReference type="AlphaFoldDB" id="L1JQ57"/>
<dbReference type="Pfam" id="PF03151">
    <property type="entry name" value="TPT"/>
    <property type="match status" value="1"/>
</dbReference>
<dbReference type="RefSeq" id="XP_005837582.1">
    <property type="nucleotide sequence ID" value="XM_005837525.1"/>
</dbReference>
<feature type="transmembrane region" description="Helical" evidence="5">
    <location>
        <begin position="179"/>
        <end position="199"/>
    </location>
</feature>
<comment type="subcellular location">
    <subcellularLocation>
        <location evidence="1">Membrane</location>
        <topology evidence="1">Multi-pass membrane protein</topology>
    </subcellularLocation>
</comment>
<reference evidence="7" key="1">
    <citation type="journal article" date="2012" name="Nature">
        <title>Algal genomes reveal evolutionary mosaicism and the fate of nucleomorphs.</title>
        <authorList>
            <consortium name="DOE Joint Genome Institute"/>
            <person name="Curtis B.A."/>
            <person name="Tanifuji G."/>
            <person name="Burki F."/>
            <person name="Gruber A."/>
            <person name="Irimia M."/>
            <person name="Maruyama S."/>
            <person name="Arias M.C."/>
            <person name="Ball S.G."/>
            <person name="Gile G.H."/>
            <person name="Hirakawa Y."/>
            <person name="Hopkins J.F."/>
            <person name="Kuo A."/>
            <person name="Rensing S.A."/>
            <person name="Schmutz J."/>
            <person name="Symeonidi A."/>
            <person name="Elias M."/>
            <person name="Eveleigh R.J."/>
            <person name="Herman E.K."/>
            <person name="Klute M.J."/>
            <person name="Nakayama T."/>
            <person name="Obornik M."/>
            <person name="Reyes-Prieto A."/>
            <person name="Armbrust E.V."/>
            <person name="Aves S.J."/>
            <person name="Beiko R.G."/>
            <person name="Coutinho P."/>
            <person name="Dacks J.B."/>
            <person name="Durnford D.G."/>
            <person name="Fast N.M."/>
            <person name="Green B.R."/>
            <person name="Grisdale C.J."/>
            <person name="Hempel F."/>
            <person name="Henrissat B."/>
            <person name="Hoppner M.P."/>
            <person name="Ishida K."/>
            <person name="Kim E."/>
            <person name="Koreny L."/>
            <person name="Kroth P.G."/>
            <person name="Liu Y."/>
            <person name="Malik S.B."/>
            <person name="Maier U.G."/>
            <person name="McRose D."/>
            <person name="Mock T."/>
            <person name="Neilson J.A."/>
            <person name="Onodera N.T."/>
            <person name="Poole A.M."/>
            <person name="Pritham E.J."/>
            <person name="Richards T.A."/>
            <person name="Rocap G."/>
            <person name="Roy S.W."/>
            <person name="Sarai C."/>
            <person name="Schaack S."/>
            <person name="Shirato S."/>
            <person name="Slamovits C.H."/>
            <person name="Spencer D.F."/>
            <person name="Suzuki S."/>
            <person name="Worden A.Z."/>
            <person name="Zauner S."/>
            <person name="Barry K."/>
            <person name="Bell C."/>
            <person name="Bharti A.K."/>
            <person name="Crow J.A."/>
            <person name="Grimwood J."/>
            <person name="Kramer R."/>
            <person name="Lindquist E."/>
            <person name="Lucas S."/>
            <person name="Salamov A."/>
            <person name="McFadden G.I."/>
            <person name="Lane C.E."/>
            <person name="Keeling P.J."/>
            <person name="Gray M.W."/>
            <person name="Grigoriev I.V."/>
            <person name="Archibald J.M."/>
        </authorList>
    </citation>
    <scope>NUCLEOTIDE SEQUENCE</scope>
    <source>
        <strain evidence="7">CCMP2712</strain>
    </source>
</reference>
<feature type="transmembrane region" description="Helical" evidence="5">
    <location>
        <begin position="24"/>
        <end position="42"/>
    </location>
</feature>
<sequence length="307" mass="33860">ILIFMVVGPSLMVLNKEILDVVGFKYPMLVSCLGLVFAAVFTQLLKRLNLLKLQYESTVTFRFWIYRCLPVGICHAATLALGNAQYLYMGMAAIQFLKSFTPIVTAIVTYIMLNRKESPRSCFALVVLCFGTSMAAHGDATISTFGVLLQVGGALAESIRLVMTDFLLSGIKMNVLENMYWLSPAGGIALFTAGMIVEGPTMIRRGDYIKLWLNPFMFTLAASLGVGVQLITTAVIKTTSATSLKVLSQVRNTIPVFYGILIYGEIVTAKQSVGYIISLAAFSYYTYSKSRPVHKQEVCERNRSMLL</sequence>
<evidence type="ECO:0000313" key="7">
    <source>
        <dbReference type="EMBL" id="EKX50602.1"/>
    </source>
</evidence>
<accession>L1JQ57</accession>
<dbReference type="EMBL" id="JH992978">
    <property type="protein sequence ID" value="EKX50602.1"/>
    <property type="molecule type" value="Genomic_DNA"/>
</dbReference>
<dbReference type="GeneID" id="17307253"/>
<feature type="transmembrane region" description="Helical" evidence="5">
    <location>
        <begin position="87"/>
        <end position="111"/>
    </location>
</feature>
<dbReference type="OrthoDB" id="6418713at2759"/>
<feature type="non-terminal residue" evidence="7">
    <location>
        <position position="307"/>
    </location>
</feature>
<dbReference type="InterPro" id="IPR050186">
    <property type="entry name" value="TPT_transporter"/>
</dbReference>
<feature type="transmembrane region" description="Helical" evidence="5">
    <location>
        <begin position="211"/>
        <end position="236"/>
    </location>
</feature>
<dbReference type="eggNOG" id="KOG1441">
    <property type="taxonomic scope" value="Eukaryota"/>
</dbReference>
<dbReference type="InterPro" id="IPR004853">
    <property type="entry name" value="Sugar_P_trans_dom"/>
</dbReference>
<evidence type="ECO:0000256" key="1">
    <source>
        <dbReference type="ARBA" id="ARBA00004141"/>
    </source>
</evidence>
<name>L1JQ57_GUITC</name>
<evidence type="ECO:0000256" key="3">
    <source>
        <dbReference type="ARBA" id="ARBA00022989"/>
    </source>
</evidence>
<feature type="transmembrane region" description="Helical" evidence="5">
    <location>
        <begin position="256"/>
        <end position="285"/>
    </location>
</feature>
<organism evidence="7">
    <name type="scientific">Guillardia theta (strain CCMP2712)</name>
    <name type="common">Cryptophyte</name>
    <dbReference type="NCBI Taxonomy" id="905079"/>
    <lineage>
        <taxon>Eukaryota</taxon>
        <taxon>Cryptophyceae</taxon>
        <taxon>Pyrenomonadales</taxon>
        <taxon>Geminigeraceae</taxon>
        <taxon>Guillardia</taxon>
    </lineage>
</organism>
<feature type="transmembrane region" description="Helical" evidence="5">
    <location>
        <begin position="123"/>
        <end position="149"/>
    </location>
</feature>
<protein>
    <recommendedName>
        <fullName evidence="6">Sugar phosphate transporter domain-containing protein</fullName>
    </recommendedName>
</protein>
<keyword evidence="3 5" id="KW-1133">Transmembrane helix</keyword>
<feature type="transmembrane region" description="Helical" evidence="5">
    <location>
        <begin position="63"/>
        <end position="81"/>
    </location>
</feature>
<evidence type="ECO:0000259" key="6">
    <source>
        <dbReference type="Pfam" id="PF03151"/>
    </source>
</evidence>
<proteinExistence type="predicted"/>
<dbReference type="HOGENOM" id="CLU_022332_3_1_1"/>